<dbReference type="InterPro" id="IPR058240">
    <property type="entry name" value="rSAM_sf"/>
</dbReference>
<evidence type="ECO:0000259" key="8">
    <source>
        <dbReference type="PROSITE" id="PS51332"/>
    </source>
</evidence>
<dbReference type="PANTHER" id="PTHR43409:SF7">
    <property type="entry name" value="BLL1977 PROTEIN"/>
    <property type="match status" value="1"/>
</dbReference>
<dbReference type="SFLD" id="SFLDG01082">
    <property type="entry name" value="B12-binding_domain_containing"/>
    <property type="match status" value="1"/>
</dbReference>
<dbReference type="SFLD" id="SFLDS00029">
    <property type="entry name" value="Radical_SAM"/>
    <property type="match status" value="1"/>
</dbReference>
<dbReference type="GO" id="GO:0005829">
    <property type="term" value="C:cytosol"/>
    <property type="evidence" value="ECO:0007669"/>
    <property type="project" value="TreeGrafter"/>
</dbReference>
<dbReference type="InterPro" id="IPR023404">
    <property type="entry name" value="rSAM_horseshoe"/>
</dbReference>
<reference evidence="10" key="1">
    <citation type="submission" date="2018-05" db="EMBL/GenBank/DDBJ databases">
        <authorList>
            <person name="Lanie J.A."/>
            <person name="Ng W.-L."/>
            <person name="Kazmierczak K.M."/>
            <person name="Andrzejewski T.M."/>
            <person name="Davidsen T.M."/>
            <person name="Wayne K.J."/>
            <person name="Tettelin H."/>
            <person name="Glass J.I."/>
            <person name="Rusch D."/>
            <person name="Podicherti R."/>
            <person name="Tsui H.-C.T."/>
            <person name="Winkler M.E."/>
        </authorList>
    </citation>
    <scope>NUCLEOTIDE SEQUENCE</scope>
</reference>
<evidence type="ECO:0000256" key="7">
    <source>
        <dbReference type="ARBA" id="ARBA00023014"/>
    </source>
</evidence>
<name>A0A381ZWW0_9ZZZZ</name>
<evidence type="ECO:0000256" key="4">
    <source>
        <dbReference type="ARBA" id="ARBA00022691"/>
    </source>
</evidence>
<dbReference type="SUPFAM" id="SSF102114">
    <property type="entry name" value="Radical SAM enzymes"/>
    <property type="match status" value="1"/>
</dbReference>
<dbReference type="Gene3D" id="3.80.30.20">
    <property type="entry name" value="tm_1862 like domain"/>
    <property type="match status" value="1"/>
</dbReference>
<dbReference type="Pfam" id="PF04055">
    <property type="entry name" value="Radical_SAM"/>
    <property type="match status" value="1"/>
</dbReference>
<dbReference type="Gene3D" id="3.40.50.280">
    <property type="entry name" value="Cobalamin-binding domain"/>
    <property type="match status" value="1"/>
</dbReference>
<dbReference type="AlphaFoldDB" id="A0A381ZWW0"/>
<dbReference type="GO" id="GO:0003824">
    <property type="term" value="F:catalytic activity"/>
    <property type="evidence" value="ECO:0007669"/>
    <property type="project" value="InterPro"/>
</dbReference>
<protein>
    <submittedName>
        <fullName evidence="10">Uncharacterized protein</fullName>
    </submittedName>
</protein>
<sequence length="434" mass="49603">MKISFIRPHISSTPAADAMEPLVFAMLSSYLPGTITAELYDDRIETVPLNLETDLVVMTVETYTAKRAYRFADTFRSKGIPVIMGGYHPTFLPDEALEHADAVVVGDSEDIWLSIIADFEKGQLKKIYRSTNTHSLSDIAPDRSLFIGKKYTPISLVQFGRGCQYACDFCSIYSFYGNKNLRQRPIKDVVREIESLDSKLVFIVDDNLFIDRKTTMNFIEALIPLNIKWSCQASIDIGADSEMLELMQKSGCFNTLIGFESLNPKNLAQMHKKWNLKYGGYNDVVKRIHDNGILIYATFIFGYDEDTPDSFEPTLEFALENKFLLANFNPLTPMPGATLYNRIRKEKRLIFDKWWLDQNFKYGDATFIPKNMTPDELTEGCFSLRKKFNTYSNIIKRATNKRTSSQSLYHLGMYSLANLVSRKEIYNKQSIALG</sequence>
<proteinExistence type="predicted"/>
<comment type="cofactor">
    <cofactor evidence="1">
        <name>[4Fe-4S] cluster</name>
        <dbReference type="ChEBI" id="CHEBI:49883"/>
    </cofactor>
</comment>
<dbReference type="EMBL" id="UINC01022850">
    <property type="protein sequence ID" value="SVA93322.1"/>
    <property type="molecule type" value="Genomic_DNA"/>
</dbReference>
<evidence type="ECO:0000259" key="9">
    <source>
        <dbReference type="PROSITE" id="PS51918"/>
    </source>
</evidence>
<keyword evidence="4" id="KW-0949">S-adenosyl-L-methionine</keyword>
<keyword evidence="3" id="KW-0808">Transferase</keyword>
<dbReference type="PROSITE" id="PS51918">
    <property type="entry name" value="RADICAL_SAM"/>
    <property type="match status" value="1"/>
</dbReference>
<evidence type="ECO:0000256" key="2">
    <source>
        <dbReference type="ARBA" id="ARBA00022603"/>
    </source>
</evidence>
<evidence type="ECO:0000256" key="5">
    <source>
        <dbReference type="ARBA" id="ARBA00022723"/>
    </source>
</evidence>
<accession>A0A381ZWW0</accession>
<feature type="domain" description="Radical SAM core" evidence="9">
    <location>
        <begin position="149"/>
        <end position="375"/>
    </location>
</feature>
<dbReference type="InterPro" id="IPR051198">
    <property type="entry name" value="BchE-like"/>
</dbReference>
<dbReference type="SMART" id="SM00729">
    <property type="entry name" value="Elp3"/>
    <property type="match status" value="1"/>
</dbReference>
<dbReference type="InterPro" id="IPR007197">
    <property type="entry name" value="rSAM"/>
</dbReference>
<evidence type="ECO:0000256" key="3">
    <source>
        <dbReference type="ARBA" id="ARBA00022679"/>
    </source>
</evidence>
<keyword evidence="5" id="KW-0479">Metal-binding</keyword>
<dbReference type="InterPro" id="IPR006158">
    <property type="entry name" value="Cobalamin-bd"/>
</dbReference>
<dbReference type="PANTHER" id="PTHR43409">
    <property type="entry name" value="ANAEROBIC MAGNESIUM-PROTOPORPHYRIN IX MONOMETHYL ESTER CYCLASE-RELATED"/>
    <property type="match status" value="1"/>
</dbReference>
<dbReference type="PROSITE" id="PS51332">
    <property type="entry name" value="B12_BINDING"/>
    <property type="match status" value="1"/>
</dbReference>
<evidence type="ECO:0000256" key="6">
    <source>
        <dbReference type="ARBA" id="ARBA00023004"/>
    </source>
</evidence>
<dbReference type="GO" id="GO:0051539">
    <property type="term" value="F:4 iron, 4 sulfur cluster binding"/>
    <property type="evidence" value="ECO:0007669"/>
    <property type="project" value="UniProtKB-KW"/>
</dbReference>
<keyword evidence="6" id="KW-0408">Iron</keyword>
<dbReference type="InterPro" id="IPR006638">
    <property type="entry name" value="Elp3/MiaA/NifB-like_rSAM"/>
</dbReference>
<dbReference type="SFLD" id="SFLDG01123">
    <property type="entry name" value="methyltransferase_(Class_B)"/>
    <property type="match status" value="1"/>
</dbReference>
<dbReference type="CDD" id="cd01335">
    <property type="entry name" value="Radical_SAM"/>
    <property type="match status" value="1"/>
</dbReference>
<gene>
    <name evidence="10" type="ORF">METZ01_LOCUS146176</name>
</gene>
<dbReference type="InterPro" id="IPR034466">
    <property type="entry name" value="Methyltransferase_Class_B"/>
</dbReference>
<keyword evidence="7" id="KW-0411">Iron-sulfur</keyword>
<evidence type="ECO:0000256" key="1">
    <source>
        <dbReference type="ARBA" id="ARBA00001966"/>
    </source>
</evidence>
<dbReference type="GO" id="GO:0046872">
    <property type="term" value="F:metal ion binding"/>
    <property type="evidence" value="ECO:0007669"/>
    <property type="project" value="UniProtKB-KW"/>
</dbReference>
<keyword evidence="2" id="KW-0489">Methyltransferase</keyword>
<feature type="domain" description="B12-binding" evidence="8">
    <location>
        <begin position="54"/>
        <end position="126"/>
    </location>
</feature>
<evidence type="ECO:0000313" key="10">
    <source>
        <dbReference type="EMBL" id="SVA93322.1"/>
    </source>
</evidence>
<dbReference type="GO" id="GO:0031419">
    <property type="term" value="F:cobalamin binding"/>
    <property type="evidence" value="ECO:0007669"/>
    <property type="project" value="InterPro"/>
</dbReference>
<organism evidence="10">
    <name type="scientific">marine metagenome</name>
    <dbReference type="NCBI Taxonomy" id="408172"/>
    <lineage>
        <taxon>unclassified sequences</taxon>
        <taxon>metagenomes</taxon>
        <taxon>ecological metagenomes</taxon>
    </lineage>
</organism>